<comment type="caution">
    <text evidence="2">The sequence shown here is derived from an EMBL/GenBank/DDBJ whole genome shotgun (WGS) entry which is preliminary data.</text>
</comment>
<dbReference type="RefSeq" id="WP_203786653.1">
    <property type="nucleotide sequence ID" value="NZ_BOMV01000076.1"/>
</dbReference>
<dbReference type="Gene3D" id="3.10.450.50">
    <property type="match status" value="1"/>
</dbReference>
<feature type="domain" description="SnoaL-like" evidence="1">
    <location>
        <begin position="6"/>
        <end position="119"/>
    </location>
</feature>
<protein>
    <recommendedName>
        <fullName evidence="1">SnoaL-like domain-containing protein</fullName>
    </recommendedName>
</protein>
<accession>A0A919KAI5</accession>
<dbReference type="Proteomes" id="UP000636960">
    <property type="component" value="Unassembled WGS sequence"/>
</dbReference>
<evidence type="ECO:0000313" key="2">
    <source>
        <dbReference type="EMBL" id="GIE99671.1"/>
    </source>
</evidence>
<evidence type="ECO:0000259" key="1">
    <source>
        <dbReference type="Pfam" id="PF13474"/>
    </source>
</evidence>
<dbReference type="SUPFAM" id="SSF54427">
    <property type="entry name" value="NTF2-like"/>
    <property type="match status" value="1"/>
</dbReference>
<name>A0A919KAI5_9ACTN</name>
<reference evidence="2" key="1">
    <citation type="submission" date="2021-01" db="EMBL/GenBank/DDBJ databases">
        <title>Whole genome shotgun sequence of Actinoplanes rishiriensis NBRC 108556.</title>
        <authorList>
            <person name="Komaki H."/>
            <person name="Tamura T."/>
        </authorList>
    </citation>
    <scope>NUCLEOTIDE SEQUENCE</scope>
    <source>
        <strain evidence="2">NBRC 108556</strain>
    </source>
</reference>
<organism evidence="2 3">
    <name type="scientific">Paractinoplanes rishiriensis</name>
    <dbReference type="NCBI Taxonomy" id="1050105"/>
    <lineage>
        <taxon>Bacteria</taxon>
        <taxon>Bacillati</taxon>
        <taxon>Actinomycetota</taxon>
        <taxon>Actinomycetes</taxon>
        <taxon>Micromonosporales</taxon>
        <taxon>Micromonosporaceae</taxon>
        <taxon>Paractinoplanes</taxon>
    </lineage>
</organism>
<dbReference type="EMBL" id="BOMV01000076">
    <property type="protein sequence ID" value="GIE99671.1"/>
    <property type="molecule type" value="Genomic_DNA"/>
</dbReference>
<dbReference type="AlphaFoldDB" id="A0A919KAI5"/>
<keyword evidence="3" id="KW-1185">Reference proteome</keyword>
<dbReference type="InterPro" id="IPR032710">
    <property type="entry name" value="NTF2-like_dom_sf"/>
</dbReference>
<proteinExistence type="predicted"/>
<dbReference type="Pfam" id="PF13474">
    <property type="entry name" value="SnoaL_3"/>
    <property type="match status" value="1"/>
</dbReference>
<gene>
    <name evidence="2" type="ORF">Ari01nite_71360</name>
</gene>
<sequence>MAEPIQAVRDLSAAFAARDLGAALACFAPGDDVGYAGSERVETASGRAALVALLGEVFQRPEAYAWQAGAGTVHRYGDRAYVFAEADGQVRTDAGETESFPYRVSGLVELVGDRWLWRHCQGGEPTD</sequence>
<evidence type="ECO:0000313" key="3">
    <source>
        <dbReference type="Proteomes" id="UP000636960"/>
    </source>
</evidence>
<dbReference type="InterPro" id="IPR037401">
    <property type="entry name" value="SnoaL-like"/>
</dbReference>